<dbReference type="EMBL" id="CM023484">
    <property type="protein sequence ID" value="KAH6934606.1"/>
    <property type="molecule type" value="Genomic_DNA"/>
</dbReference>
<name>A0ACB7SI12_HYAAI</name>
<organism evidence="1 2">
    <name type="scientific">Hyalomma asiaticum</name>
    <name type="common">Tick</name>
    <dbReference type="NCBI Taxonomy" id="266040"/>
    <lineage>
        <taxon>Eukaryota</taxon>
        <taxon>Metazoa</taxon>
        <taxon>Ecdysozoa</taxon>
        <taxon>Arthropoda</taxon>
        <taxon>Chelicerata</taxon>
        <taxon>Arachnida</taxon>
        <taxon>Acari</taxon>
        <taxon>Parasitiformes</taxon>
        <taxon>Ixodida</taxon>
        <taxon>Ixodoidea</taxon>
        <taxon>Ixodidae</taxon>
        <taxon>Hyalomminae</taxon>
        <taxon>Hyalomma</taxon>
    </lineage>
</organism>
<gene>
    <name evidence="1" type="ORF">HPB50_025692</name>
</gene>
<evidence type="ECO:0000313" key="2">
    <source>
        <dbReference type="Proteomes" id="UP000821845"/>
    </source>
</evidence>
<keyword evidence="2" id="KW-1185">Reference proteome</keyword>
<reference evidence="1" key="1">
    <citation type="submission" date="2020-05" db="EMBL/GenBank/DDBJ databases">
        <title>Large-scale comparative analyses of tick genomes elucidate their genetic diversity and vector capacities.</title>
        <authorList>
            <person name="Jia N."/>
            <person name="Wang J."/>
            <person name="Shi W."/>
            <person name="Du L."/>
            <person name="Sun Y."/>
            <person name="Zhan W."/>
            <person name="Jiang J."/>
            <person name="Wang Q."/>
            <person name="Zhang B."/>
            <person name="Ji P."/>
            <person name="Sakyi L.B."/>
            <person name="Cui X."/>
            <person name="Yuan T."/>
            <person name="Jiang B."/>
            <person name="Yang W."/>
            <person name="Lam T.T.-Y."/>
            <person name="Chang Q."/>
            <person name="Ding S."/>
            <person name="Wang X."/>
            <person name="Zhu J."/>
            <person name="Ruan X."/>
            <person name="Zhao L."/>
            <person name="Wei J."/>
            <person name="Que T."/>
            <person name="Du C."/>
            <person name="Cheng J."/>
            <person name="Dai P."/>
            <person name="Han X."/>
            <person name="Huang E."/>
            <person name="Gao Y."/>
            <person name="Liu J."/>
            <person name="Shao H."/>
            <person name="Ye R."/>
            <person name="Li L."/>
            <person name="Wei W."/>
            <person name="Wang X."/>
            <person name="Wang C."/>
            <person name="Yang T."/>
            <person name="Huo Q."/>
            <person name="Li W."/>
            <person name="Guo W."/>
            <person name="Chen H."/>
            <person name="Zhou L."/>
            <person name="Ni X."/>
            <person name="Tian J."/>
            <person name="Zhou Y."/>
            <person name="Sheng Y."/>
            <person name="Liu T."/>
            <person name="Pan Y."/>
            <person name="Xia L."/>
            <person name="Li J."/>
            <person name="Zhao F."/>
            <person name="Cao W."/>
        </authorList>
    </citation>
    <scope>NUCLEOTIDE SEQUENCE</scope>
    <source>
        <strain evidence="1">Hyas-2018</strain>
    </source>
</reference>
<accession>A0ACB7SI12</accession>
<proteinExistence type="predicted"/>
<evidence type="ECO:0000313" key="1">
    <source>
        <dbReference type="EMBL" id="KAH6934606.1"/>
    </source>
</evidence>
<dbReference type="Proteomes" id="UP000821845">
    <property type="component" value="Chromosome 4"/>
</dbReference>
<protein>
    <submittedName>
        <fullName evidence="1">Uncharacterized protein</fullName>
    </submittedName>
</protein>
<sequence>MANADVQNVAELEDKIIKQVEYYFGDLNLPDDKFLQKKLALDDGWVTVEVLLTFNKLRRLTQEANVVVDALRKSTSELLELSEDGTKVRRSLLHPLPDESERRQNIDELSVFVRGFPLTITVDELLQFFGQFGNCISVFKRRHPKTRMSVGSVYATFATKDEVDAFLAMKSVQYNGVELTRAIKQTHRAIRLKEDAEQEAIYGPPAEPQLVPGCLLRVTGLGENTERESLKQALASYAEVAFVDDEPAKGEAVVRFVKEGAANVVLAKLTEQEGSLTVDGNDVVVELLEGAEEVEYWKKLATIKLRLMNRWGRRRKMKAERRKKRRMEESEAMEVA</sequence>
<comment type="caution">
    <text evidence="1">The sequence shown here is derived from an EMBL/GenBank/DDBJ whole genome shotgun (WGS) entry which is preliminary data.</text>
</comment>